<keyword evidence="3" id="KW-1003">Cell membrane</keyword>
<evidence type="ECO:0000256" key="5">
    <source>
        <dbReference type="ARBA" id="ARBA00022847"/>
    </source>
</evidence>
<gene>
    <name evidence="9" type="primary">dctA</name>
    <name evidence="9" type="ORF">KL86DES1_21897</name>
</gene>
<dbReference type="NCBIfam" id="NF002461">
    <property type="entry name" value="PRK01663.1"/>
    <property type="match status" value="1"/>
</dbReference>
<dbReference type="Gene3D" id="1.10.3860.10">
    <property type="entry name" value="Sodium:dicarboxylate symporter"/>
    <property type="match status" value="1"/>
</dbReference>
<dbReference type="GO" id="GO:0005886">
    <property type="term" value="C:plasma membrane"/>
    <property type="evidence" value="ECO:0007669"/>
    <property type="project" value="UniProtKB-SubCell"/>
</dbReference>
<evidence type="ECO:0000256" key="6">
    <source>
        <dbReference type="ARBA" id="ARBA00022989"/>
    </source>
</evidence>
<keyword evidence="2" id="KW-0813">Transport</keyword>
<protein>
    <submittedName>
        <fullName evidence="9">C4-dicarboxylic acid, orotate and citrate transporter</fullName>
    </submittedName>
</protein>
<accession>A0A212L9X6</accession>
<feature type="transmembrane region" description="Helical" evidence="8">
    <location>
        <begin position="143"/>
        <end position="166"/>
    </location>
</feature>
<evidence type="ECO:0000256" key="7">
    <source>
        <dbReference type="ARBA" id="ARBA00023136"/>
    </source>
</evidence>
<dbReference type="GO" id="GO:0015141">
    <property type="term" value="F:succinate transmembrane transporter activity"/>
    <property type="evidence" value="ECO:0007669"/>
    <property type="project" value="TreeGrafter"/>
</dbReference>
<keyword evidence="5" id="KW-0769">Symport</keyword>
<keyword evidence="7 8" id="KW-0472">Membrane</keyword>
<evidence type="ECO:0000313" key="9">
    <source>
        <dbReference type="EMBL" id="SCM74371.1"/>
    </source>
</evidence>
<organism evidence="9">
    <name type="scientific">uncultured Desulfovibrio sp</name>
    <dbReference type="NCBI Taxonomy" id="167968"/>
    <lineage>
        <taxon>Bacteria</taxon>
        <taxon>Pseudomonadati</taxon>
        <taxon>Thermodesulfobacteriota</taxon>
        <taxon>Desulfovibrionia</taxon>
        <taxon>Desulfovibrionales</taxon>
        <taxon>Desulfovibrionaceae</taxon>
        <taxon>Desulfovibrio</taxon>
        <taxon>environmental samples</taxon>
    </lineage>
</organism>
<dbReference type="InterPro" id="IPR036458">
    <property type="entry name" value="Na:dicarbo_symporter_sf"/>
</dbReference>
<comment type="subcellular location">
    <subcellularLocation>
        <location evidence="1">Cell membrane</location>
        <topology evidence="1">Multi-pass membrane protein</topology>
    </subcellularLocation>
</comment>
<evidence type="ECO:0000256" key="8">
    <source>
        <dbReference type="SAM" id="Phobius"/>
    </source>
</evidence>
<keyword evidence="4 8" id="KW-0812">Transmembrane</keyword>
<feature type="transmembrane region" description="Helical" evidence="8">
    <location>
        <begin position="7"/>
        <end position="27"/>
    </location>
</feature>
<dbReference type="InterPro" id="IPR018107">
    <property type="entry name" value="Na-dicarboxylate_symporter_CS"/>
</dbReference>
<feature type="transmembrane region" description="Helical" evidence="8">
    <location>
        <begin position="75"/>
        <end position="98"/>
    </location>
</feature>
<dbReference type="GO" id="GO:0070778">
    <property type="term" value="P:L-aspartate transmembrane transport"/>
    <property type="evidence" value="ECO:0007669"/>
    <property type="project" value="TreeGrafter"/>
</dbReference>
<evidence type="ECO:0000256" key="4">
    <source>
        <dbReference type="ARBA" id="ARBA00022692"/>
    </source>
</evidence>
<keyword evidence="6 8" id="KW-1133">Transmembrane helix</keyword>
<dbReference type="FunFam" id="1.10.3860.10:FF:000001">
    <property type="entry name" value="C4-dicarboxylate transport protein"/>
    <property type="match status" value="1"/>
</dbReference>
<evidence type="ECO:0000256" key="2">
    <source>
        <dbReference type="ARBA" id="ARBA00022448"/>
    </source>
</evidence>
<dbReference type="Pfam" id="PF00375">
    <property type="entry name" value="SDF"/>
    <property type="match status" value="1"/>
</dbReference>
<proteinExistence type="predicted"/>
<evidence type="ECO:0000256" key="3">
    <source>
        <dbReference type="ARBA" id="ARBA00022475"/>
    </source>
</evidence>
<dbReference type="PRINTS" id="PR00173">
    <property type="entry name" value="EDTRNSPORT"/>
</dbReference>
<dbReference type="PANTHER" id="PTHR42865:SF1">
    <property type="entry name" value="AEROBIC C4-DICARBOXYLATE TRANSPORT PROTEIN"/>
    <property type="match status" value="1"/>
</dbReference>
<dbReference type="AlphaFoldDB" id="A0A212L9X6"/>
<dbReference type="InterPro" id="IPR001991">
    <property type="entry name" value="Na-dicarboxylate_symporter"/>
</dbReference>
<reference evidence="9" key="1">
    <citation type="submission" date="2016-08" db="EMBL/GenBank/DDBJ databases">
        <authorList>
            <person name="Seilhamer J.J."/>
        </authorList>
    </citation>
    <scope>NUCLEOTIDE SEQUENCE</scope>
    <source>
        <strain evidence="9">86-1</strain>
    </source>
</reference>
<dbReference type="RefSeq" id="WP_179981128.1">
    <property type="nucleotide sequence ID" value="NZ_LT608333.1"/>
</dbReference>
<dbReference type="GO" id="GO:0015138">
    <property type="term" value="F:fumarate transmembrane transporter activity"/>
    <property type="evidence" value="ECO:0007669"/>
    <property type="project" value="TreeGrafter"/>
</dbReference>
<dbReference type="SUPFAM" id="SSF118215">
    <property type="entry name" value="Proton glutamate symport protein"/>
    <property type="match status" value="1"/>
</dbReference>
<sequence>MLKYLRVLYVQVLIAIMIGILLGHFYPQMAIKMQPLGKMFINLIKMIIAPLIFSTVVTGIAGMNDIKAVGRTGGLAIIYFTGITLLALIIGLVVVNLVQPGAGMNVDVSTFDAADKSIAAQYAGKAKDNNLISFFMNIIPHTFVSAFTSGEILQVLLVAIIFAFALNFSGAKGQLCFDLIKSLSEVLFKVINIIMRVAPIGAFGAMAFTIGKEGIGSVLALGELILCFYATSIMFVILVLGVVGLFSGFSIFKFVRYIKEELFIVLGTSSSESVLPNMLRKMEKVGCNKSVVDLVIPAGYSFNLDGTAIYLTMAAVFLAQATNTPMTIGEELVLLGILLISSKGAAAVTGGGFIVLAGTLSSVGKIPPESIAVIFGIDRFMSEARALTNLVGNGVATIFVSKMTGNLDSEKLRRVLNGDTSEIEEDDDVVEAELAASEADL</sequence>
<dbReference type="EMBL" id="FMJC01000002">
    <property type="protein sequence ID" value="SCM74371.1"/>
    <property type="molecule type" value="Genomic_DNA"/>
</dbReference>
<feature type="transmembrane region" description="Helical" evidence="8">
    <location>
        <begin position="186"/>
        <end position="208"/>
    </location>
</feature>
<name>A0A212L9X6_9BACT</name>
<dbReference type="PANTHER" id="PTHR42865">
    <property type="entry name" value="PROTON/GLUTAMATE-ASPARTATE SYMPORTER"/>
    <property type="match status" value="1"/>
</dbReference>
<dbReference type="GO" id="GO:0015366">
    <property type="term" value="F:malate:proton symporter activity"/>
    <property type="evidence" value="ECO:0007669"/>
    <property type="project" value="TreeGrafter"/>
</dbReference>
<dbReference type="PROSITE" id="PS00714">
    <property type="entry name" value="NA_DICARBOXYL_SYMP_2"/>
    <property type="match status" value="1"/>
</dbReference>
<feature type="transmembrane region" description="Helical" evidence="8">
    <location>
        <begin position="228"/>
        <end position="252"/>
    </location>
</feature>
<evidence type="ECO:0000256" key="1">
    <source>
        <dbReference type="ARBA" id="ARBA00004651"/>
    </source>
</evidence>
<feature type="transmembrane region" description="Helical" evidence="8">
    <location>
        <begin position="39"/>
        <end position="63"/>
    </location>
</feature>